<reference evidence="2 3" key="1">
    <citation type="journal article" date="2024" name="Syst. Appl. Microbiol.">
        <title>Evidence for the occurrence of Acinetobacter faecalis in cattle feces and its emended description.</title>
        <authorList>
            <person name="Kyselkova M."/>
            <person name="Xanthopoulou K."/>
            <person name="Shestivska V."/>
            <person name="Spanelova P."/>
            <person name="Maixnerova M."/>
            <person name="Higgins P.G."/>
            <person name="Nemec A."/>
        </authorList>
    </citation>
    <scope>NUCLEOTIDE SEQUENCE [LARGE SCALE GENOMIC DNA]</scope>
    <source>
        <strain evidence="2 3">ANC 7225</strain>
    </source>
</reference>
<name>A0ABU5GGI6_9GAMM</name>
<dbReference type="Proteomes" id="UP001284094">
    <property type="component" value="Unassembled WGS sequence"/>
</dbReference>
<dbReference type="RefSeq" id="WP_321104100.1">
    <property type="nucleotide sequence ID" value="NZ_JAXHPO010000007.1"/>
</dbReference>
<dbReference type="NCBIfam" id="TIGR02532">
    <property type="entry name" value="IV_pilin_GFxxxE"/>
    <property type="match status" value="1"/>
</dbReference>
<dbReference type="Pfam" id="PF07963">
    <property type="entry name" value="N_methyl"/>
    <property type="match status" value="1"/>
</dbReference>
<feature type="transmembrane region" description="Helical" evidence="1">
    <location>
        <begin position="12"/>
        <end position="33"/>
    </location>
</feature>
<keyword evidence="3" id="KW-1185">Reference proteome</keyword>
<keyword evidence="1" id="KW-1133">Transmembrane helix</keyword>
<keyword evidence="1" id="KW-0812">Transmembrane</keyword>
<organism evidence="2 3">
    <name type="scientific">Acinetobacter faecalis</name>
    <dbReference type="NCBI Taxonomy" id="2665161"/>
    <lineage>
        <taxon>Bacteria</taxon>
        <taxon>Pseudomonadati</taxon>
        <taxon>Pseudomonadota</taxon>
        <taxon>Gammaproteobacteria</taxon>
        <taxon>Moraxellales</taxon>
        <taxon>Moraxellaceae</taxon>
        <taxon>Acinetobacter</taxon>
    </lineage>
</organism>
<keyword evidence="1" id="KW-0472">Membrane</keyword>
<accession>A0ABU5GGI6</accession>
<dbReference type="InterPro" id="IPR012902">
    <property type="entry name" value="N_methyl_site"/>
</dbReference>
<evidence type="ECO:0000256" key="1">
    <source>
        <dbReference type="SAM" id="Phobius"/>
    </source>
</evidence>
<evidence type="ECO:0000313" key="3">
    <source>
        <dbReference type="Proteomes" id="UP001284094"/>
    </source>
</evidence>
<dbReference type="Pfam" id="PF16074">
    <property type="entry name" value="PilW"/>
    <property type="match status" value="1"/>
</dbReference>
<comment type="caution">
    <text evidence="2">The sequence shown here is derived from an EMBL/GenBank/DDBJ whole genome shotgun (WGS) entry which is preliminary data.</text>
</comment>
<dbReference type="InterPro" id="IPR032092">
    <property type="entry name" value="PilW"/>
</dbReference>
<protein>
    <submittedName>
        <fullName evidence="2">PilW family protein</fullName>
    </submittedName>
</protein>
<gene>
    <name evidence="2" type="ORF">SKM48_02625</name>
</gene>
<sequence length="330" mass="36559">MKNNNQLGFTLIELMIAIVLGLLITAAAIQLFITGQISINTQKGMAEIQESGNFGLRYITSDIRRANYENVGLINDRLLNSGILLTSRNAPAVVPTTIFNPSNIPINYPNSLATAVPLSSSKTQLSNVLDEAKAELKSDQLVIQYYADQNGTDCEGNSYTSGRYIVQRYFLRLDTNVSNAEENQALALACEAGWYTDASIKILKNPSTSTLEFGKTDGEILIRRVDYLHFLLGVSNNDLNNSFRYISVSDYLALQTYPRPRISSIQVGMLVRSNDTANVSSLISDDKVYGVLDQNIYLKPHANTTKYLRRVVSQTIALRNGMYTEAKAVM</sequence>
<evidence type="ECO:0000313" key="2">
    <source>
        <dbReference type="EMBL" id="MDY6549669.1"/>
    </source>
</evidence>
<dbReference type="EMBL" id="JAXHPO010000007">
    <property type="protein sequence ID" value="MDY6549669.1"/>
    <property type="molecule type" value="Genomic_DNA"/>
</dbReference>
<proteinExistence type="predicted"/>